<dbReference type="SUPFAM" id="SSF49695">
    <property type="entry name" value="gamma-Crystallin-like"/>
    <property type="match status" value="1"/>
</dbReference>
<dbReference type="eggNOG" id="COG4412">
    <property type="taxonomic scope" value="Bacteria"/>
</dbReference>
<dbReference type="Gene3D" id="2.60.120.380">
    <property type="match status" value="1"/>
</dbReference>
<dbReference type="InterPro" id="IPR013783">
    <property type="entry name" value="Ig-like_fold"/>
</dbReference>
<sequence>MKNPLHERRLTFFKITYTVFLSLIIHLVSFSQNIKKIGTVNSIESSISKQKRSGKSEKVFLTTDSSYPGFFNYISSSDQKNKAIGIFKDYPQSTIYYNIEGKKLDGKAIIPEIEKAYEYYSDQHGDVYVKEVAIDKVVCINYIEVANSQSNTNSSFAISAPVLNLQSFPGAEGVILLDFDGQYVSGTYWNGGNPINALPSVLSESEIIEIWKLVSEDYRPFNLNITTSESIYQAAPADKRMRCIFTPTTTASPGAGGIAYIGSFSWGTETPCWVFNDGIKGAGEAASHEIGHTLGLSHDGRISAQEEYYSGTEEWAPIMGVGYYSKIVQWSKGEYADASNQQDDIAILSTGVAKLGFRPDEAGSTTSTSKQLIYSDAGEVNAGQNSGIIANASDEDIYYFTTSGGVTNLLINPSSSNPNLDIYASITDKEGKIVALSSPFDSLSSKLTINLNAGTYFLHIKGSGKESPNRGGYSEYGSVGEYFISGTINITPTINKAPNISLLMPSNGSIFLAPSVELSADAIDTDGKVIKVEFYNGKTKIGEDTIAPYLITWKTATPGISKLTAKATDDKGTFTITPEITITIKNPIATIYQHCSYQLSGYAIGLDTGRYTSERLLSLGIKDKDISGIKIAPEYEITLYQNNNFSGTSITLRINDNCLYDNKFNDSTSSLIIREIPNIPPSVVITSPKSGTVITEGTDLTITVEATDSDGQITAVNFYKENESLFASTTAPYTYTVPKITAGTYNFRVAATDNKGSSVSSEVITIIVVSPELPVGINGPSCIETNFSYTYTFKNELPTTNISWWTNNDGKIIRDGSDYKKVNVNFSRYNNTSVSLYAGVNYSTAPFYKEYSKLILLGNCDNNKRTAVNSVPHPFISSTNVSVDNGDPILSVKICDLQGKEVFSSGPIDSETIEIGENISQGLYILHITTPNGSYTRTILKN</sequence>
<proteinExistence type="predicted"/>
<dbReference type="CDD" id="cd00146">
    <property type="entry name" value="PKD"/>
    <property type="match status" value="1"/>
</dbReference>
<evidence type="ECO:0000259" key="2">
    <source>
        <dbReference type="SMART" id="SM00089"/>
    </source>
</evidence>
<dbReference type="InterPro" id="IPR026444">
    <property type="entry name" value="Secre_tail"/>
</dbReference>
<name>A0A098LA95_9BACT</name>
<keyword evidence="4" id="KW-1185">Reference proteome</keyword>
<dbReference type="AlphaFoldDB" id="A0A098LA95"/>
<feature type="transmembrane region" description="Helical" evidence="1">
    <location>
        <begin position="12"/>
        <end position="30"/>
    </location>
</feature>
<dbReference type="InterPro" id="IPR035986">
    <property type="entry name" value="PKD_dom_sf"/>
</dbReference>
<dbReference type="eggNOG" id="COG3291">
    <property type="taxonomic scope" value="Bacteria"/>
</dbReference>
<dbReference type="NCBIfam" id="TIGR04183">
    <property type="entry name" value="Por_Secre_tail"/>
    <property type="match status" value="1"/>
</dbReference>
<dbReference type="SMART" id="SM00089">
    <property type="entry name" value="PKD"/>
    <property type="match status" value="1"/>
</dbReference>
<keyword evidence="1" id="KW-1133">Transmembrane helix</keyword>
<dbReference type="SUPFAM" id="SSF55486">
    <property type="entry name" value="Metalloproteases ('zincins'), catalytic domain"/>
    <property type="match status" value="1"/>
</dbReference>
<dbReference type="Pfam" id="PF17957">
    <property type="entry name" value="Big_7"/>
    <property type="match status" value="2"/>
</dbReference>
<organism evidence="3 4">
    <name type="scientific">Sporocytophaga myxococcoides</name>
    <dbReference type="NCBI Taxonomy" id="153721"/>
    <lineage>
        <taxon>Bacteria</taxon>
        <taxon>Pseudomonadati</taxon>
        <taxon>Bacteroidota</taxon>
        <taxon>Cytophagia</taxon>
        <taxon>Cytophagales</taxon>
        <taxon>Cytophagaceae</taxon>
        <taxon>Sporocytophaga</taxon>
    </lineage>
</organism>
<dbReference type="Gene3D" id="2.60.20.10">
    <property type="entry name" value="Crystallins"/>
    <property type="match status" value="1"/>
</dbReference>
<dbReference type="InterPro" id="IPR022409">
    <property type="entry name" value="PKD/Chitinase_dom"/>
</dbReference>
<dbReference type="OrthoDB" id="954626at2"/>
<dbReference type="EMBL" id="BBLT01000001">
    <property type="protein sequence ID" value="GAL83329.1"/>
    <property type="molecule type" value="Genomic_DNA"/>
</dbReference>
<comment type="caution">
    <text evidence="3">The sequence shown here is derived from an EMBL/GenBank/DDBJ whole genome shotgun (WGS) entry which is preliminary data.</text>
</comment>
<keyword evidence="1" id="KW-0472">Membrane</keyword>
<dbReference type="Proteomes" id="UP000030185">
    <property type="component" value="Unassembled WGS sequence"/>
</dbReference>
<gene>
    <name evidence="3" type="ORF">MYP_555</name>
</gene>
<keyword evidence="1" id="KW-0812">Transmembrane</keyword>
<reference evidence="3 4" key="1">
    <citation type="submission" date="2014-09" db="EMBL/GenBank/DDBJ databases">
        <title>Sporocytophaga myxococcoides PG-01 genome sequencing.</title>
        <authorList>
            <person name="Liu L."/>
            <person name="Gao P.J."/>
            <person name="Chen G.J."/>
            <person name="Wang L.S."/>
        </authorList>
    </citation>
    <scope>NUCLEOTIDE SEQUENCE [LARGE SCALE GENOMIC DNA]</scope>
    <source>
        <strain evidence="3 4">PG-01</strain>
    </source>
</reference>
<dbReference type="Gene3D" id="2.60.40.10">
    <property type="entry name" value="Immunoglobulins"/>
    <property type="match status" value="2"/>
</dbReference>
<protein>
    <submittedName>
        <fullName evidence="3">Peptidase domain-containing protein</fullName>
    </submittedName>
</protein>
<dbReference type="InterPro" id="IPR011024">
    <property type="entry name" value="G_crystallin-like"/>
</dbReference>
<feature type="domain" description="PKD/Chitinase" evidence="2">
    <location>
        <begin position="682"/>
        <end position="771"/>
    </location>
</feature>
<dbReference type="RefSeq" id="WP_045458017.1">
    <property type="nucleotide sequence ID" value="NZ_BBLT01000001.1"/>
</dbReference>
<dbReference type="STRING" id="153721.MYP_555"/>
<evidence type="ECO:0000256" key="1">
    <source>
        <dbReference type="SAM" id="Phobius"/>
    </source>
</evidence>
<evidence type="ECO:0000313" key="4">
    <source>
        <dbReference type="Proteomes" id="UP000030185"/>
    </source>
</evidence>
<accession>A0A098LA95</accession>
<evidence type="ECO:0000313" key="3">
    <source>
        <dbReference type="EMBL" id="GAL83329.1"/>
    </source>
</evidence>
<dbReference type="SUPFAM" id="SSF49299">
    <property type="entry name" value="PKD domain"/>
    <property type="match status" value="1"/>
</dbReference>